<accession>A0A5B8G539</accession>
<dbReference type="GO" id="GO:0008146">
    <property type="term" value="F:sulfotransferase activity"/>
    <property type="evidence" value="ECO:0007669"/>
    <property type="project" value="InterPro"/>
</dbReference>
<evidence type="ECO:0000256" key="5">
    <source>
        <dbReference type="ARBA" id="ARBA00023034"/>
    </source>
</evidence>
<dbReference type="InterPro" id="IPR018011">
    <property type="entry name" value="Carb_sulfotrans_8-10"/>
</dbReference>
<keyword evidence="8" id="KW-0614">Plasmid</keyword>
<keyword evidence="7" id="KW-0325">Glycoprotein</keyword>
<evidence type="ECO:0000313" key="8">
    <source>
        <dbReference type="EMBL" id="QDL94412.1"/>
    </source>
</evidence>
<dbReference type="PANTHER" id="PTHR12137">
    <property type="entry name" value="CARBOHYDRATE SULFOTRANSFERASE"/>
    <property type="match status" value="1"/>
</dbReference>
<dbReference type="Proteomes" id="UP000305888">
    <property type="component" value="Plasmid pD4M1B"/>
</dbReference>
<evidence type="ECO:0000256" key="4">
    <source>
        <dbReference type="ARBA" id="ARBA00022989"/>
    </source>
</evidence>
<protein>
    <submittedName>
        <fullName evidence="8">Sulfotransferase family protein</fullName>
    </submittedName>
</protein>
<dbReference type="KEGG" id="ppru:FDP22_21305"/>
<dbReference type="RefSeq" id="WP_138576193.1">
    <property type="nucleotide sequence ID" value="NZ_CP040820.1"/>
</dbReference>
<dbReference type="PANTHER" id="PTHR12137:SF54">
    <property type="entry name" value="CARBOHYDRATE SULFOTRANSFERASE"/>
    <property type="match status" value="1"/>
</dbReference>
<sequence>MPLKSRLQHAQDDLDFLTASNGFQHLVYAINISARHRYVYFETPKVACSTIKRFLIKNELPGTELFDKGELSYEEFDFLHNREFSPLLNVKQAYPFRRLLQPDSGFFRFCFVRNPYDRLLSAWLDKIVGDRPQALQVKAVLGLSANATREISFAEFVEVVAATPAALMDPHWRPQHLHNCVDVMDYHFIGRMERLEEGMAHVCRETGLDPAHLARFSPHRNDAGDKLAAHYTPALRKRVYKVFEQDFEAFGYPRRG</sequence>
<evidence type="ECO:0000256" key="1">
    <source>
        <dbReference type="ARBA" id="ARBA00004323"/>
    </source>
</evidence>
<keyword evidence="5" id="KW-0333">Golgi apparatus</keyword>
<evidence type="ECO:0000313" key="9">
    <source>
        <dbReference type="Proteomes" id="UP000305888"/>
    </source>
</evidence>
<dbReference type="InterPro" id="IPR027417">
    <property type="entry name" value="P-loop_NTPase"/>
</dbReference>
<keyword evidence="3" id="KW-0812">Transmembrane</keyword>
<dbReference type="OrthoDB" id="1407035at2"/>
<reference evidence="8 9" key="1">
    <citation type="submission" date="2019-06" db="EMBL/GenBank/DDBJ databases">
        <title>Genome sequence of Rhodobacteraceae bacterium D4M1.</title>
        <authorList>
            <person name="Cao J."/>
        </authorList>
    </citation>
    <scope>NUCLEOTIDE SEQUENCE [LARGE SCALE GENOMIC DNA]</scope>
    <source>
        <strain evidence="8 9">D4M1</strain>
        <plasmid evidence="9">pd4m1b</plasmid>
    </source>
</reference>
<dbReference type="SUPFAM" id="SSF52540">
    <property type="entry name" value="P-loop containing nucleoside triphosphate hydrolases"/>
    <property type="match status" value="1"/>
</dbReference>
<dbReference type="EMBL" id="CP040820">
    <property type="protein sequence ID" value="QDL94412.1"/>
    <property type="molecule type" value="Genomic_DNA"/>
</dbReference>
<gene>
    <name evidence="8" type="ORF">FDP22_21305</name>
</gene>
<dbReference type="Pfam" id="PF03567">
    <property type="entry name" value="Sulfotransfer_2"/>
    <property type="match status" value="1"/>
</dbReference>
<comment type="subcellular location">
    <subcellularLocation>
        <location evidence="1">Golgi apparatus membrane</location>
        <topology evidence="1">Single-pass type II membrane protein</topology>
    </subcellularLocation>
</comment>
<evidence type="ECO:0000256" key="7">
    <source>
        <dbReference type="ARBA" id="ARBA00023180"/>
    </source>
</evidence>
<keyword evidence="2 8" id="KW-0808">Transferase</keyword>
<evidence type="ECO:0000256" key="6">
    <source>
        <dbReference type="ARBA" id="ARBA00023136"/>
    </source>
</evidence>
<evidence type="ECO:0000256" key="2">
    <source>
        <dbReference type="ARBA" id="ARBA00022679"/>
    </source>
</evidence>
<name>A0A5B8G539_9RHOB</name>
<geneLocation type="plasmid" evidence="9">
    <name>pd4m1b</name>
</geneLocation>
<dbReference type="GO" id="GO:0016051">
    <property type="term" value="P:carbohydrate biosynthetic process"/>
    <property type="evidence" value="ECO:0007669"/>
    <property type="project" value="InterPro"/>
</dbReference>
<keyword evidence="6" id="KW-0472">Membrane</keyword>
<dbReference type="GO" id="GO:0016020">
    <property type="term" value="C:membrane"/>
    <property type="evidence" value="ECO:0007669"/>
    <property type="project" value="InterPro"/>
</dbReference>
<dbReference type="InterPro" id="IPR005331">
    <property type="entry name" value="Sulfotransferase"/>
</dbReference>
<keyword evidence="4" id="KW-1133">Transmembrane helix</keyword>
<proteinExistence type="predicted"/>
<dbReference type="AlphaFoldDB" id="A0A5B8G539"/>
<keyword evidence="9" id="KW-1185">Reference proteome</keyword>
<organism evidence="8 9">
    <name type="scientific">Paroceanicella profunda</name>
    <dbReference type="NCBI Taxonomy" id="2579971"/>
    <lineage>
        <taxon>Bacteria</taxon>
        <taxon>Pseudomonadati</taxon>
        <taxon>Pseudomonadota</taxon>
        <taxon>Alphaproteobacteria</taxon>
        <taxon>Rhodobacterales</taxon>
        <taxon>Paracoccaceae</taxon>
        <taxon>Paroceanicella</taxon>
    </lineage>
</organism>
<evidence type="ECO:0000256" key="3">
    <source>
        <dbReference type="ARBA" id="ARBA00022692"/>
    </source>
</evidence>